<keyword evidence="2" id="KW-0813">Transport</keyword>
<dbReference type="AlphaFoldDB" id="A0A5C5VA02"/>
<feature type="transmembrane region" description="Helical" evidence="8">
    <location>
        <begin position="227"/>
        <end position="251"/>
    </location>
</feature>
<comment type="subcellular location">
    <subcellularLocation>
        <location evidence="1">Cell membrane</location>
        <topology evidence="1">Multi-pass membrane protein</topology>
    </subcellularLocation>
</comment>
<dbReference type="GO" id="GO:0015128">
    <property type="term" value="F:gluconate transmembrane transporter activity"/>
    <property type="evidence" value="ECO:0007669"/>
    <property type="project" value="InterPro"/>
</dbReference>
<sequence>MYPIVVLAIGVAVVLGGILVLRLNAFLALITAAVVVSFLAPGEPVEKVSRVAEAFGAAAGKVGIPIAMAAVIGSCLLASGAAEKIVRVVLGIVGEKRAGAALASSGFVLAVPVFFDTVFFLLVPLARSLYQSTRRNYLFYLVSIGTGAVMAHTLVPPTPGPLIVADQLGVDVGLLMLMGIVVSAPAVVVGLFTARLMDRVVKLESPPVLEETTQDAGAEASPREPGLLAAIAPIVVPVVLVASGTIAARLLDGLTPGTLEQGVALLSSIEADPEADRRLTMIGGAAWLAEVTRVIGDPNLALLLAAAISMAVFAWVRRPGRTEFGRLVEESLLGGGVIILVTAAGGAFGAMLKAAEIGPAIESAFAGQAAAGVTLLWLAFGVTSLLKVSQGSSTVAMITASAMIGAMIEGEAIGYNPVYLAIAIGCGSSLGVWMNDSGFWIFCRMGGLTESEGLRTWTVQTALTGLVAMIAACVLAVMLPLSG</sequence>
<evidence type="ECO:0000256" key="8">
    <source>
        <dbReference type="SAM" id="Phobius"/>
    </source>
</evidence>
<evidence type="ECO:0000256" key="3">
    <source>
        <dbReference type="ARBA" id="ARBA00022475"/>
    </source>
</evidence>
<protein>
    <submittedName>
        <fullName evidence="9">Inner membrane permease YgbN</fullName>
    </submittedName>
</protein>
<dbReference type="Proteomes" id="UP000316714">
    <property type="component" value="Unassembled WGS sequence"/>
</dbReference>
<gene>
    <name evidence="9" type="primary">ygbN</name>
    <name evidence="9" type="ORF">KOR34_00180</name>
</gene>
<accession>A0A5C5VA02</accession>
<feature type="transmembrane region" description="Helical" evidence="8">
    <location>
        <begin position="175"/>
        <end position="194"/>
    </location>
</feature>
<feature type="transmembrane region" description="Helical" evidence="8">
    <location>
        <begin position="102"/>
        <end position="125"/>
    </location>
</feature>
<comment type="similarity">
    <text evidence="7">Belongs to the GntP permease family.</text>
</comment>
<keyword evidence="6 8" id="KW-0472">Membrane</keyword>
<evidence type="ECO:0000256" key="4">
    <source>
        <dbReference type="ARBA" id="ARBA00022692"/>
    </source>
</evidence>
<keyword evidence="10" id="KW-1185">Reference proteome</keyword>
<evidence type="ECO:0000256" key="7">
    <source>
        <dbReference type="ARBA" id="ARBA00049663"/>
    </source>
</evidence>
<evidence type="ECO:0000313" key="10">
    <source>
        <dbReference type="Proteomes" id="UP000316714"/>
    </source>
</evidence>
<organism evidence="9 10">
    <name type="scientific">Posidoniimonas corsicana</name>
    <dbReference type="NCBI Taxonomy" id="1938618"/>
    <lineage>
        <taxon>Bacteria</taxon>
        <taxon>Pseudomonadati</taxon>
        <taxon>Planctomycetota</taxon>
        <taxon>Planctomycetia</taxon>
        <taxon>Pirellulales</taxon>
        <taxon>Lacipirellulaceae</taxon>
        <taxon>Posidoniimonas</taxon>
    </lineage>
</organism>
<evidence type="ECO:0000256" key="2">
    <source>
        <dbReference type="ARBA" id="ARBA00022448"/>
    </source>
</evidence>
<dbReference type="Pfam" id="PF02447">
    <property type="entry name" value="GntP_permease"/>
    <property type="match status" value="1"/>
</dbReference>
<name>A0A5C5VA02_9BACT</name>
<feature type="transmembrane region" description="Helical" evidence="8">
    <location>
        <begin position="364"/>
        <end position="386"/>
    </location>
</feature>
<feature type="transmembrane region" description="Helical" evidence="8">
    <location>
        <begin position="137"/>
        <end position="155"/>
    </location>
</feature>
<feature type="transmembrane region" description="Helical" evidence="8">
    <location>
        <begin position="462"/>
        <end position="481"/>
    </location>
</feature>
<dbReference type="EMBL" id="SIHJ01000001">
    <property type="protein sequence ID" value="TWT35131.1"/>
    <property type="molecule type" value="Genomic_DNA"/>
</dbReference>
<evidence type="ECO:0000313" key="9">
    <source>
        <dbReference type="EMBL" id="TWT35131.1"/>
    </source>
</evidence>
<dbReference type="PANTHER" id="PTHR30354:SF22">
    <property type="entry name" value="HIGH-AFFINITY GLUCONATE TRANSPORTER"/>
    <property type="match status" value="1"/>
</dbReference>
<dbReference type="PANTHER" id="PTHR30354">
    <property type="entry name" value="GNT FAMILY GLUCONATE TRANSPORTER"/>
    <property type="match status" value="1"/>
</dbReference>
<keyword evidence="3" id="KW-1003">Cell membrane</keyword>
<feature type="transmembrane region" description="Helical" evidence="8">
    <location>
        <begin position="332"/>
        <end position="352"/>
    </location>
</feature>
<feature type="transmembrane region" description="Helical" evidence="8">
    <location>
        <begin position="300"/>
        <end position="320"/>
    </location>
</feature>
<dbReference type="InterPro" id="IPR003474">
    <property type="entry name" value="Glcn_transporter"/>
</dbReference>
<feature type="transmembrane region" description="Helical" evidence="8">
    <location>
        <begin position="62"/>
        <end position="82"/>
    </location>
</feature>
<feature type="transmembrane region" description="Helical" evidence="8">
    <location>
        <begin position="419"/>
        <end position="442"/>
    </location>
</feature>
<proteinExistence type="inferred from homology"/>
<evidence type="ECO:0000256" key="1">
    <source>
        <dbReference type="ARBA" id="ARBA00004651"/>
    </source>
</evidence>
<keyword evidence="4 8" id="KW-0812">Transmembrane</keyword>
<evidence type="ECO:0000256" key="5">
    <source>
        <dbReference type="ARBA" id="ARBA00022989"/>
    </source>
</evidence>
<comment type="caution">
    <text evidence="9">The sequence shown here is derived from an EMBL/GenBank/DDBJ whole genome shotgun (WGS) entry which is preliminary data.</text>
</comment>
<keyword evidence="5 8" id="KW-1133">Transmembrane helix</keyword>
<evidence type="ECO:0000256" key="6">
    <source>
        <dbReference type="ARBA" id="ARBA00023136"/>
    </source>
</evidence>
<reference evidence="9 10" key="1">
    <citation type="submission" date="2019-02" db="EMBL/GenBank/DDBJ databases">
        <title>Deep-cultivation of Planctomycetes and their phenomic and genomic characterization uncovers novel biology.</title>
        <authorList>
            <person name="Wiegand S."/>
            <person name="Jogler M."/>
            <person name="Boedeker C."/>
            <person name="Pinto D."/>
            <person name="Vollmers J."/>
            <person name="Rivas-Marin E."/>
            <person name="Kohn T."/>
            <person name="Peeters S.H."/>
            <person name="Heuer A."/>
            <person name="Rast P."/>
            <person name="Oberbeckmann S."/>
            <person name="Bunk B."/>
            <person name="Jeske O."/>
            <person name="Meyerdierks A."/>
            <person name="Storesund J.E."/>
            <person name="Kallscheuer N."/>
            <person name="Luecker S."/>
            <person name="Lage O.M."/>
            <person name="Pohl T."/>
            <person name="Merkel B.J."/>
            <person name="Hornburger P."/>
            <person name="Mueller R.-W."/>
            <person name="Bruemmer F."/>
            <person name="Labrenz M."/>
            <person name="Spormann A.M."/>
            <person name="Op Den Camp H."/>
            <person name="Overmann J."/>
            <person name="Amann R."/>
            <person name="Jetten M.S.M."/>
            <person name="Mascher T."/>
            <person name="Medema M.H."/>
            <person name="Devos D.P."/>
            <person name="Kaster A.-K."/>
            <person name="Ovreas L."/>
            <person name="Rohde M."/>
            <person name="Galperin M.Y."/>
            <person name="Jogler C."/>
        </authorList>
    </citation>
    <scope>NUCLEOTIDE SEQUENCE [LARGE SCALE GENOMIC DNA]</scope>
    <source>
        <strain evidence="9 10">KOR34</strain>
    </source>
</reference>
<dbReference type="GO" id="GO:0005886">
    <property type="term" value="C:plasma membrane"/>
    <property type="evidence" value="ECO:0007669"/>
    <property type="project" value="UniProtKB-SubCell"/>
</dbReference>